<gene>
    <name evidence="2" type="ORF">FC44_GL000251</name>
</gene>
<dbReference type="InterPro" id="IPR052544">
    <property type="entry name" value="Bacteriocin_Proc_Enz"/>
</dbReference>
<accession>A0ABR5PRV8</accession>
<dbReference type="NCBIfam" id="TIGR03605">
    <property type="entry name" value="antibiot_sagB"/>
    <property type="match status" value="1"/>
</dbReference>
<dbReference type="PANTHER" id="PTHR43745">
    <property type="entry name" value="NITROREDUCTASE MJ1384-RELATED"/>
    <property type="match status" value="1"/>
</dbReference>
<proteinExistence type="predicted"/>
<keyword evidence="3" id="KW-1185">Reference proteome</keyword>
<dbReference type="Proteomes" id="UP000051735">
    <property type="component" value="Unassembled WGS sequence"/>
</dbReference>
<dbReference type="Pfam" id="PF00881">
    <property type="entry name" value="Nitroreductase"/>
    <property type="match status" value="1"/>
</dbReference>
<protein>
    <submittedName>
        <fullName evidence="2">NADH oxidase</fullName>
    </submittedName>
</protein>
<dbReference type="SUPFAM" id="SSF55469">
    <property type="entry name" value="FMN-dependent nitroreductase-like"/>
    <property type="match status" value="1"/>
</dbReference>
<dbReference type="InterPro" id="IPR029479">
    <property type="entry name" value="Nitroreductase"/>
</dbReference>
<dbReference type="Gene3D" id="3.40.109.10">
    <property type="entry name" value="NADH Oxidase"/>
    <property type="match status" value="1"/>
</dbReference>
<dbReference type="InterPro" id="IPR000415">
    <property type="entry name" value="Nitroreductase-like"/>
</dbReference>
<dbReference type="PANTHER" id="PTHR43745:SF2">
    <property type="entry name" value="NITROREDUCTASE MJ1384-RELATED"/>
    <property type="match status" value="1"/>
</dbReference>
<feature type="domain" description="Nitroreductase" evidence="1">
    <location>
        <begin position="118"/>
        <end position="305"/>
    </location>
</feature>
<evidence type="ECO:0000259" key="1">
    <source>
        <dbReference type="Pfam" id="PF00881"/>
    </source>
</evidence>
<organism evidence="2 3">
    <name type="scientific">Lactobacillus intestinalis DSM 6629</name>
    <dbReference type="NCBI Taxonomy" id="1423761"/>
    <lineage>
        <taxon>Bacteria</taxon>
        <taxon>Bacillati</taxon>
        <taxon>Bacillota</taxon>
        <taxon>Bacilli</taxon>
        <taxon>Lactobacillales</taxon>
        <taxon>Lactobacillaceae</taxon>
        <taxon>Lactobacillus</taxon>
    </lineage>
</organism>
<dbReference type="CDD" id="cd02142">
    <property type="entry name" value="McbC_SagB-like_oxidoreductase"/>
    <property type="match status" value="1"/>
</dbReference>
<dbReference type="InterPro" id="IPR020051">
    <property type="entry name" value="SagB-type_dehydrogenase"/>
</dbReference>
<dbReference type="EMBL" id="AZGN01000008">
    <property type="protein sequence ID" value="KRM34187.1"/>
    <property type="molecule type" value="Genomic_DNA"/>
</dbReference>
<name>A0ABR5PRV8_9LACO</name>
<evidence type="ECO:0000313" key="2">
    <source>
        <dbReference type="EMBL" id="KRM34187.1"/>
    </source>
</evidence>
<reference evidence="2 3" key="1">
    <citation type="journal article" date="2015" name="Genome Announc.">
        <title>Expanding the biotechnology potential of lactobacilli through comparative genomics of 213 strains and associated genera.</title>
        <authorList>
            <person name="Sun Z."/>
            <person name="Harris H.M."/>
            <person name="McCann A."/>
            <person name="Guo C."/>
            <person name="Argimon S."/>
            <person name="Zhang W."/>
            <person name="Yang X."/>
            <person name="Jeffery I.B."/>
            <person name="Cooney J.C."/>
            <person name="Kagawa T.F."/>
            <person name="Liu W."/>
            <person name="Song Y."/>
            <person name="Salvetti E."/>
            <person name="Wrobel A."/>
            <person name="Rasinkangas P."/>
            <person name="Parkhill J."/>
            <person name="Rea M.C."/>
            <person name="O'Sullivan O."/>
            <person name="Ritari J."/>
            <person name="Douillard F.P."/>
            <person name="Paul Ross R."/>
            <person name="Yang R."/>
            <person name="Briner A.E."/>
            <person name="Felis G.E."/>
            <person name="de Vos W.M."/>
            <person name="Barrangou R."/>
            <person name="Klaenhammer T.R."/>
            <person name="Caufield P.W."/>
            <person name="Cui Y."/>
            <person name="Zhang H."/>
            <person name="O'Toole P.W."/>
        </authorList>
    </citation>
    <scope>NUCLEOTIDE SEQUENCE [LARGE SCALE GENOMIC DNA]</scope>
    <source>
        <strain evidence="2 3">DSM 6629</strain>
    </source>
</reference>
<evidence type="ECO:0000313" key="3">
    <source>
        <dbReference type="Proteomes" id="UP000051735"/>
    </source>
</evidence>
<sequence>MLYFSSPKDIEKLNTNELEDESINLVSVTKEFINKGVLVPVNFAKDDYSIDTFNKSIQYFYWANKEDKDENYQSTYNEFWELNKKRYLQPSIYKNYASSKTINLPFPTEFSSDLLKSITNRQSIRYTLHNNDISLQTLSNLLYYSNGEASYAFDMGMGEAIFKYIPTPGGRASSELYLVNFEVNSIPYGIFHYSVKSNSLELIKKGNFRKIMFNIAGNQEQVKTTSLMLISTSRIDRIAWKYQDAAGYRAIYLEAGALMQNLYLLASALELGIGVIGTFKDKEIDSYLNLDPDKEIVTALYTVGKRKNLTRFDRPTLEEYRKANDQNG</sequence>
<comment type="caution">
    <text evidence="2">The sequence shown here is derived from an EMBL/GenBank/DDBJ whole genome shotgun (WGS) entry which is preliminary data.</text>
</comment>